<keyword evidence="2" id="KW-1185">Reference proteome</keyword>
<dbReference type="AlphaFoldDB" id="I3UBG9"/>
<dbReference type="OrthoDB" id="8421922at2"/>
<sequence length="446" mass="49698">MKNANNTHDLYDVFQWNENVIDHHSDEITPDASWDQDGIHRIFVTDGNSIDLLLHNHVLLDECSPSQERILLVGFTGDMALRDKQKGPFFFGLDIAEQLRLPVLAVADPTISKSEDLNIAWYTGNENAPKAIEVIGTWLNKLARHYNARLVLFGGSAGSFGALSVLPYMTESTGCLVWNPQTSLAQCDKTFVISYLKNAFPTRNSELSINDEISQQDLAARLVREGIYYDLQRNYQIPSAVKLLFLENKTDVHVASHASPFLNNLGFAIDSKNLTNQRVNNVFAHFDVLDEGLDAPNQKTVTTCLKWLIDNSDVPLDLTDPKQQSDIPIGLTALAQQSDTPIDLVVASEQQSIDTAQEEEKFEVTATLDGSNLLASVHVVPGVFIKPFFAFYLFIDGQRTSIKPYSPENSTLFEISGRPNKIEVTGYVLDNGKRDSKRINVDLPAQ</sequence>
<protein>
    <submittedName>
        <fullName evidence="1">Uncharacterized protein</fullName>
    </submittedName>
</protein>
<dbReference type="Proteomes" id="UP000005267">
    <property type="component" value="Chromosome"/>
</dbReference>
<dbReference type="HOGENOM" id="CLU_634064_0_0_4"/>
<dbReference type="STRING" id="1036672.TKWG_10475"/>
<evidence type="ECO:0000313" key="1">
    <source>
        <dbReference type="EMBL" id="AFK62357.1"/>
    </source>
</evidence>
<proteinExistence type="predicted"/>
<dbReference type="KEGG" id="aka:TKWG_10475"/>
<reference evidence="1 2" key="1">
    <citation type="journal article" date="2011" name="J. Bacteriol.">
        <title>Whole-genome shotgun sequencing of the sulfur-oxidizing chemoautotroph Tetrathiobacter kashmirensis.</title>
        <authorList>
            <person name="Ghosh W."/>
            <person name="George A."/>
            <person name="Agarwal A."/>
            <person name="Raj P."/>
            <person name="Alam M."/>
            <person name="Pyne P."/>
            <person name="Das Gupta S.K."/>
        </authorList>
    </citation>
    <scope>NUCLEOTIDE SEQUENCE [LARGE SCALE GENOMIC DNA]</scope>
    <source>
        <strain evidence="1 2">WT001</strain>
    </source>
</reference>
<evidence type="ECO:0000313" key="2">
    <source>
        <dbReference type="Proteomes" id="UP000005267"/>
    </source>
</evidence>
<dbReference type="EMBL" id="CP003555">
    <property type="protein sequence ID" value="AFK62357.1"/>
    <property type="molecule type" value="Genomic_DNA"/>
</dbReference>
<gene>
    <name evidence="1" type="ordered locus">TKWG_10475</name>
</gene>
<organism evidence="1 2">
    <name type="scientific">Advenella kashmirensis (strain DSM 17095 / LMG 22695 / WT001)</name>
    <name type="common">Tetrathiobacter kashmirensis</name>
    <dbReference type="NCBI Taxonomy" id="1036672"/>
    <lineage>
        <taxon>Bacteria</taxon>
        <taxon>Pseudomonadati</taxon>
        <taxon>Pseudomonadota</taxon>
        <taxon>Betaproteobacteria</taxon>
        <taxon>Burkholderiales</taxon>
        <taxon>Alcaligenaceae</taxon>
    </lineage>
</organism>
<reference evidence="2" key="2">
    <citation type="journal article" date="2013" name="PLoS ONE">
        <title>Genome implosion elicits host-confinement in Alcaligenaceae: evidence from the comparative genomics of Tetrathiobacter kashmirensis, a pathogen in the making.</title>
        <authorList>
            <person name="Ghosh W."/>
            <person name="Alam M."/>
            <person name="Roy C."/>
            <person name="Pyne P."/>
            <person name="George A."/>
            <person name="Chakraborty R."/>
            <person name="Majumder S."/>
            <person name="Agarwal A."/>
            <person name="Chakraborty S."/>
            <person name="Majumdar S."/>
            <person name="Gupta S.K."/>
        </authorList>
    </citation>
    <scope>NUCLEOTIDE SEQUENCE [LARGE SCALE GENOMIC DNA]</scope>
    <source>
        <strain evidence="2">WT001</strain>
    </source>
</reference>
<accession>I3UBG9</accession>
<dbReference type="RefSeq" id="WP_014750448.1">
    <property type="nucleotide sequence ID" value="NC_017964.1"/>
</dbReference>
<name>I3UBG9_ADVKW</name>